<organism evidence="1 2">
    <name type="scientific">Sinanodonta woodiana</name>
    <name type="common">Chinese pond mussel</name>
    <name type="synonym">Anodonta woodiana</name>
    <dbReference type="NCBI Taxonomy" id="1069815"/>
    <lineage>
        <taxon>Eukaryota</taxon>
        <taxon>Metazoa</taxon>
        <taxon>Spiralia</taxon>
        <taxon>Lophotrochozoa</taxon>
        <taxon>Mollusca</taxon>
        <taxon>Bivalvia</taxon>
        <taxon>Autobranchia</taxon>
        <taxon>Heteroconchia</taxon>
        <taxon>Palaeoheterodonta</taxon>
        <taxon>Unionida</taxon>
        <taxon>Unionoidea</taxon>
        <taxon>Unionidae</taxon>
        <taxon>Unioninae</taxon>
        <taxon>Sinanodonta</taxon>
    </lineage>
</organism>
<dbReference type="AlphaFoldDB" id="A0ABD3T5M1"/>
<name>A0ABD3T5M1_SINWO</name>
<reference evidence="1 2" key="1">
    <citation type="submission" date="2024-11" db="EMBL/GenBank/DDBJ databases">
        <title>Chromosome-level genome assembly of the freshwater bivalve Anodonta woodiana.</title>
        <authorList>
            <person name="Chen X."/>
        </authorList>
    </citation>
    <scope>NUCLEOTIDE SEQUENCE [LARGE SCALE GENOMIC DNA]</scope>
    <source>
        <strain evidence="1">MN2024</strain>
        <tissue evidence="1">Gills</tissue>
    </source>
</reference>
<protein>
    <submittedName>
        <fullName evidence="1">Uncharacterized protein</fullName>
    </submittedName>
</protein>
<sequence>MALPGYKNVTLQCTRIGTGNSNCTQKSFLWFSKNVSFYIEPGERVHMGPLGLMEARCRAVNSTVIADLQIYTVQDIHFTLTFTVKFNTSNDFIEESLTLTKDTVASGSKQGTPLWLVVYLLPIAKYLTKFD</sequence>
<accession>A0ABD3T5M1</accession>
<dbReference type="EMBL" id="JBJQND010000019">
    <property type="protein sequence ID" value="KAL3832206.1"/>
    <property type="molecule type" value="Genomic_DNA"/>
</dbReference>
<gene>
    <name evidence="1" type="ORF">ACJMK2_023867</name>
</gene>
<proteinExistence type="predicted"/>
<dbReference type="Proteomes" id="UP001634394">
    <property type="component" value="Unassembled WGS sequence"/>
</dbReference>
<comment type="caution">
    <text evidence="1">The sequence shown here is derived from an EMBL/GenBank/DDBJ whole genome shotgun (WGS) entry which is preliminary data.</text>
</comment>
<evidence type="ECO:0000313" key="1">
    <source>
        <dbReference type="EMBL" id="KAL3832206.1"/>
    </source>
</evidence>
<evidence type="ECO:0000313" key="2">
    <source>
        <dbReference type="Proteomes" id="UP001634394"/>
    </source>
</evidence>
<keyword evidence="2" id="KW-1185">Reference proteome</keyword>